<evidence type="ECO:0000313" key="3">
    <source>
        <dbReference type="EMBL" id="CAK7233804.1"/>
    </source>
</evidence>
<dbReference type="Proteomes" id="UP001642482">
    <property type="component" value="Unassembled WGS sequence"/>
</dbReference>
<gene>
    <name evidence="3" type="ORF">SEUCBS140593_008723</name>
</gene>
<dbReference type="InterPro" id="IPR002347">
    <property type="entry name" value="SDR_fam"/>
</dbReference>
<dbReference type="Gene3D" id="3.40.50.720">
    <property type="entry name" value="NAD(P)-binding Rossmann-like Domain"/>
    <property type="match status" value="1"/>
</dbReference>
<dbReference type="PRINTS" id="PR00081">
    <property type="entry name" value="GDHRDH"/>
</dbReference>
<keyword evidence="2" id="KW-0560">Oxidoreductase</keyword>
<organism evidence="3 4">
    <name type="scientific">Sporothrix eucalyptigena</name>
    <dbReference type="NCBI Taxonomy" id="1812306"/>
    <lineage>
        <taxon>Eukaryota</taxon>
        <taxon>Fungi</taxon>
        <taxon>Dikarya</taxon>
        <taxon>Ascomycota</taxon>
        <taxon>Pezizomycotina</taxon>
        <taxon>Sordariomycetes</taxon>
        <taxon>Sordariomycetidae</taxon>
        <taxon>Ophiostomatales</taxon>
        <taxon>Ophiostomataceae</taxon>
        <taxon>Sporothrix</taxon>
    </lineage>
</organism>
<dbReference type="PANTHER" id="PTHR24320:SF154">
    <property type="entry name" value="OXIDOREDUCTASE, SHORT-CHAIN DEHYDROGENASE_REDUCTASE FAMILY (AFU_ORTHOLOGUE AFUA_2G04560)"/>
    <property type="match status" value="1"/>
</dbReference>
<dbReference type="EMBL" id="CAWUHD010000126">
    <property type="protein sequence ID" value="CAK7233804.1"/>
    <property type="molecule type" value="Genomic_DNA"/>
</dbReference>
<dbReference type="Pfam" id="PF00106">
    <property type="entry name" value="adh_short"/>
    <property type="match status" value="1"/>
</dbReference>
<dbReference type="SUPFAM" id="SSF51735">
    <property type="entry name" value="NAD(P)-binding Rossmann-fold domains"/>
    <property type="match status" value="1"/>
</dbReference>
<dbReference type="InterPro" id="IPR036291">
    <property type="entry name" value="NAD(P)-bd_dom_sf"/>
</dbReference>
<keyword evidence="4" id="KW-1185">Reference proteome</keyword>
<reference evidence="3 4" key="1">
    <citation type="submission" date="2024-01" db="EMBL/GenBank/DDBJ databases">
        <authorList>
            <person name="Allen C."/>
            <person name="Tagirdzhanova G."/>
        </authorList>
    </citation>
    <scope>NUCLEOTIDE SEQUENCE [LARGE SCALE GENOMIC DNA]</scope>
</reference>
<dbReference type="PANTHER" id="PTHR24320">
    <property type="entry name" value="RETINOL DEHYDROGENASE"/>
    <property type="match status" value="1"/>
</dbReference>
<accession>A0ABP0CRH3</accession>
<sequence length="308" mass="33233">MSGVKNFNPVKDIPSLAGKVIFVTGGTNGLGRESVLAFAKHAPAHIYFTGRDANAAASLAEAIKPSGVPSTFLELDMTSLPTVKSAVARFNHDRLDILMCNAGIMAKPPSLTKDGYELQFGVNHLAHGAVIQGLLPVLQKTAAEPGSDVRIVCLTSTGWRGHPRQGFAWDQLRTPMDSTFGSWIRYGQSKLANVVYARELARRYPSITSVSVHPGVVETGLVTNLGYMRKKFVYVANTIMGADPIVAPEQGCYNQVWAAAAAKKSELVNGALYYPVGKLSNSDLDKVAQDPELAIKLWDYTNDELAKV</sequence>
<proteinExistence type="inferred from homology"/>
<evidence type="ECO:0000256" key="1">
    <source>
        <dbReference type="ARBA" id="ARBA00006484"/>
    </source>
</evidence>
<protein>
    <recommendedName>
        <fullName evidence="5">Oxidoreductase, short-chain dehydrogenase/reductase family</fullName>
    </recommendedName>
</protein>
<comment type="caution">
    <text evidence="3">The sequence shown here is derived from an EMBL/GenBank/DDBJ whole genome shotgun (WGS) entry which is preliminary data.</text>
</comment>
<name>A0ABP0CRH3_9PEZI</name>
<evidence type="ECO:0000313" key="4">
    <source>
        <dbReference type="Proteomes" id="UP001642482"/>
    </source>
</evidence>
<comment type="similarity">
    <text evidence="1">Belongs to the short-chain dehydrogenases/reductases (SDR) family.</text>
</comment>
<evidence type="ECO:0008006" key="5">
    <source>
        <dbReference type="Google" id="ProtNLM"/>
    </source>
</evidence>
<evidence type="ECO:0000256" key="2">
    <source>
        <dbReference type="ARBA" id="ARBA00023002"/>
    </source>
</evidence>